<keyword evidence="4" id="KW-1185">Reference proteome</keyword>
<dbReference type="EMBL" id="QVFD01000005">
    <property type="protein sequence ID" value="RGC47933.1"/>
    <property type="molecule type" value="Genomic_DNA"/>
</dbReference>
<dbReference type="AlphaFoldDB" id="A0A3E2XME1"/>
<feature type="compositionally biased region" description="Low complexity" evidence="1">
    <location>
        <begin position="273"/>
        <end position="283"/>
    </location>
</feature>
<evidence type="ECO:0000259" key="2">
    <source>
        <dbReference type="Pfam" id="PF14238"/>
    </source>
</evidence>
<accession>A0A3E2XME1</accession>
<reference evidence="3 4" key="1">
    <citation type="submission" date="2018-08" db="EMBL/GenBank/DDBJ databases">
        <title>A genome reference for cultivated species of the human gut microbiota.</title>
        <authorList>
            <person name="Zou Y."/>
            <person name="Xue W."/>
            <person name="Luo G."/>
        </authorList>
    </citation>
    <scope>NUCLEOTIDE SEQUENCE [LARGE SCALE GENOMIC DNA]</scope>
    <source>
        <strain evidence="3 4">AM28-39</strain>
    </source>
</reference>
<evidence type="ECO:0000256" key="1">
    <source>
        <dbReference type="SAM" id="MobiDB-lite"/>
    </source>
</evidence>
<dbReference type="Proteomes" id="UP000261231">
    <property type="component" value="Unassembled WGS sequence"/>
</dbReference>
<feature type="region of interest" description="Disordered" evidence="1">
    <location>
        <begin position="273"/>
        <end position="294"/>
    </location>
</feature>
<feature type="compositionally biased region" description="Basic and acidic residues" evidence="1">
    <location>
        <begin position="410"/>
        <end position="422"/>
    </location>
</feature>
<name>A0A3E2XME1_9FIRM</name>
<evidence type="ECO:0000313" key="3">
    <source>
        <dbReference type="EMBL" id="RGC47933.1"/>
    </source>
</evidence>
<feature type="compositionally biased region" description="Acidic residues" evidence="1">
    <location>
        <begin position="382"/>
        <end position="391"/>
    </location>
</feature>
<feature type="region of interest" description="Disordered" evidence="1">
    <location>
        <begin position="381"/>
        <end position="422"/>
    </location>
</feature>
<gene>
    <name evidence="3" type="ORF">DW747_07145</name>
</gene>
<protein>
    <submittedName>
        <fullName evidence="3">DUF4340 domain-containing protein</fullName>
    </submittedName>
</protein>
<dbReference type="InterPro" id="IPR025641">
    <property type="entry name" value="DUF4340"/>
</dbReference>
<evidence type="ECO:0000313" key="4">
    <source>
        <dbReference type="Proteomes" id="UP000261231"/>
    </source>
</evidence>
<sequence>MKNRKKALIIAIICLAAAAVLYLLVVKLSQRSEDADSSDDSLVISSVDSGQITAISYEKDGKSLSFRKEDGTWYNAEDKSFPVDQDSLTTMTNALGAVSATRKLDSPEDLSEYGLDSPVLTVRYTASDDKEAEFTVGDTNDAAGGSYLKISGDDAVYLVASDFADTFNSDIYQLADMESFPTITSDSITDINVKSGSHTLEIKNDSDGGRIVLENGEEKENCASSSVTQFINTVTGITFKSHVAYNCKDLSKYGLDKPTADISVDYTTAETVTETSAESVQETADTEETESETETVEVAKQLILHIGSQNEDGDYYAALDGSKEVHVVSGDTIKELVEKKAADFTDNTILSGSLNNAKGIDVAIGSDSWHLVKKEIAKADDLADSAETEGTDSEKATETTDATADETTADAEKVDESETETEEKWYAGDTEIALTDLSSAYSDLSGMSAEKILDTAAKSTGDAAISVAVKWEDDTETTVSFTVYDSSFHLAEINGEARKLVNKRDVEKLVEDMTALLKK</sequence>
<comment type="caution">
    <text evidence="3">The sequence shown here is derived from an EMBL/GenBank/DDBJ whole genome shotgun (WGS) entry which is preliminary data.</text>
</comment>
<proteinExistence type="predicted"/>
<dbReference type="Pfam" id="PF14238">
    <property type="entry name" value="DUF4340"/>
    <property type="match status" value="1"/>
</dbReference>
<organism evidence="3 4">
    <name type="scientific">Coprococcus catus</name>
    <dbReference type="NCBI Taxonomy" id="116085"/>
    <lineage>
        <taxon>Bacteria</taxon>
        <taxon>Bacillati</taxon>
        <taxon>Bacillota</taxon>
        <taxon>Clostridia</taxon>
        <taxon>Lachnospirales</taxon>
        <taxon>Lachnospiraceae</taxon>
        <taxon>Coprococcus</taxon>
    </lineage>
</organism>
<dbReference type="RefSeq" id="WP_117539718.1">
    <property type="nucleotide sequence ID" value="NZ_QVFD01000005.1"/>
</dbReference>
<dbReference type="OrthoDB" id="9768524at2"/>
<feature type="domain" description="DUF4340" evidence="2">
    <location>
        <begin position="73"/>
        <end position="258"/>
    </location>
</feature>
<feature type="compositionally biased region" description="Acidic residues" evidence="1">
    <location>
        <begin position="284"/>
        <end position="294"/>
    </location>
</feature>